<keyword evidence="3" id="KW-1185">Reference proteome</keyword>
<dbReference type="AlphaFoldDB" id="A0A8J7AQ29"/>
<evidence type="ECO:0000313" key="3">
    <source>
        <dbReference type="Proteomes" id="UP000636505"/>
    </source>
</evidence>
<dbReference type="RefSeq" id="WP_193908557.1">
    <property type="nucleotide sequence ID" value="NZ_JADEXG010000035.1"/>
</dbReference>
<sequence>MSNYLEQAQAEQTEQVETSENMKKLKEEAGLRSRRIGKILRTAFTETAAELKAGTTVLSPVAKELTKTAAENIKQTSQAAVSEVNQSWVEEEASQETPDRIQALFRAIARIFKESWLPKAQTQASGFDESLKARYGDRYGAVKQRWNGFKAWYAKAAEKEINSVKSAMSKPATAQPSETAMTVDTAATEIEIS</sequence>
<evidence type="ECO:0000313" key="2">
    <source>
        <dbReference type="EMBL" id="MBE9078579.1"/>
    </source>
</evidence>
<accession>A0A8J7AQ29</accession>
<reference evidence="2" key="1">
    <citation type="submission" date="2020-10" db="EMBL/GenBank/DDBJ databases">
        <authorList>
            <person name="Castelo-Branco R."/>
            <person name="Eusebio N."/>
            <person name="Adriana R."/>
            <person name="Vieira A."/>
            <person name="Brugerolle De Fraissinette N."/>
            <person name="Rezende De Castro R."/>
            <person name="Schneider M.P."/>
            <person name="Vasconcelos V."/>
            <person name="Leao P.N."/>
        </authorList>
    </citation>
    <scope>NUCLEOTIDE SEQUENCE</scope>
    <source>
        <strain evidence="2">LEGE 07310</strain>
    </source>
</reference>
<gene>
    <name evidence="2" type="ORF">IQ241_14965</name>
</gene>
<feature type="region of interest" description="Disordered" evidence="1">
    <location>
        <begin position="1"/>
        <end position="28"/>
    </location>
</feature>
<dbReference type="EMBL" id="JADEXG010000035">
    <property type="protein sequence ID" value="MBE9078579.1"/>
    <property type="molecule type" value="Genomic_DNA"/>
</dbReference>
<feature type="compositionally biased region" description="Low complexity" evidence="1">
    <location>
        <begin position="1"/>
        <end position="18"/>
    </location>
</feature>
<organism evidence="2 3">
    <name type="scientific">Vasconcelosia minhoensis LEGE 07310</name>
    <dbReference type="NCBI Taxonomy" id="915328"/>
    <lineage>
        <taxon>Bacteria</taxon>
        <taxon>Bacillati</taxon>
        <taxon>Cyanobacteriota</taxon>
        <taxon>Cyanophyceae</taxon>
        <taxon>Nodosilineales</taxon>
        <taxon>Cymatolegaceae</taxon>
        <taxon>Vasconcelosia</taxon>
        <taxon>Vasconcelosia minhoensis</taxon>
    </lineage>
</organism>
<protein>
    <submittedName>
        <fullName evidence="2">Uncharacterized protein</fullName>
    </submittedName>
</protein>
<dbReference type="Proteomes" id="UP000636505">
    <property type="component" value="Unassembled WGS sequence"/>
</dbReference>
<name>A0A8J7AQ29_9CYAN</name>
<evidence type="ECO:0000256" key="1">
    <source>
        <dbReference type="SAM" id="MobiDB-lite"/>
    </source>
</evidence>
<comment type="caution">
    <text evidence="2">The sequence shown here is derived from an EMBL/GenBank/DDBJ whole genome shotgun (WGS) entry which is preliminary data.</text>
</comment>
<proteinExistence type="predicted"/>